<name>A0A8S0ZXW7_ARCPL</name>
<dbReference type="EMBL" id="CADEBC010000488">
    <property type="protein sequence ID" value="CAB3236879.1"/>
    <property type="molecule type" value="Genomic_DNA"/>
</dbReference>
<keyword evidence="3" id="KW-1185">Reference proteome</keyword>
<sequence>MNKTIKSEVRKLLFCMISKYEEKKLVKQAVLREKQDCLRTVTVFLDSLEDNARTAEVKQAIKKITDLDQKDMMKSQNQYLEELSSLTDVSVITLKRIKKEGAVNEGVWRTPGKKRPHPSKVSNLDSFDMDVIRNKINEFYIVRKQVPTLRSLLVELKESIEFGGCRETLRRILLANGYVFKKNKNERSLLIERYDIAAWRHRFLRTIASKRAEGKPIIYLDETYVHKTYKPKKCWQGPSTSGIVENISSGKRYIIVHVGSEKGPVLNSLLVFSTKSKMADYHHDMNSTNFNKWLQEKLMPNLNEPYVIVMDNASYHSVIINKAPTSQNRKLEIQNWLTLNGISFETYNSKGAPPLGSLPPGLSPGYRLRNRLHPARGGNRREGPSRTLCSTRGVQEQTPVEHRTTWADTSNYLLGPRTRRYAPLNSLPLAASGTLAPHDSGVLP</sequence>
<dbReference type="Gene3D" id="3.30.420.10">
    <property type="entry name" value="Ribonuclease H-like superfamily/Ribonuclease H"/>
    <property type="match status" value="1"/>
</dbReference>
<dbReference type="Proteomes" id="UP000494106">
    <property type="component" value="Unassembled WGS sequence"/>
</dbReference>
<dbReference type="OrthoDB" id="6511194at2759"/>
<dbReference type="PANTHER" id="PTHR33939">
    <property type="entry name" value="PROTEIN CBG22215"/>
    <property type="match status" value="1"/>
</dbReference>
<gene>
    <name evidence="2" type="ORF">APLA_LOCUS6749</name>
</gene>
<evidence type="ECO:0000313" key="3">
    <source>
        <dbReference type="Proteomes" id="UP000494106"/>
    </source>
</evidence>
<protein>
    <submittedName>
        <fullName evidence="2">Uncharacterized protein</fullName>
    </submittedName>
</protein>
<comment type="caution">
    <text evidence="2">The sequence shown here is derived from an EMBL/GenBank/DDBJ whole genome shotgun (WGS) entry which is preliminary data.</text>
</comment>
<feature type="compositionally biased region" description="Polar residues" evidence="1">
    <location>
        <begin position="387"/>
        <end position="398"/>
    </location>
</feature>
<dbReference type="GO" id="GO:0003676">
    <property type="term" value="F:nucleic acid binding"/>
    <property type="evidence" value="ECO:0007669"/>
    <property type="project" value="InterPro"/>
</dbReference>
<accession>A0A8S0ZXW7</accession>
<feature type="region of interest" description="Disordered" evidence="1">
    <location>
        <begin position="372"/>
        <end position="399"/>
    </location>
</feature>
<reference evidence="2 3" key="1">
    <citation type="submission" date="2020-04" db="EMBL/GenBank/DDBJ databases">
        <authorList>
            <person name="Wallbank WR R."/>
            <person name="Pardo Diaz C."/>
            <person name="Kozak K."/>
            <person name="Martin S."/>
            <person name="Jiggins C."/>
            <person name="Moest M."/>
            <person name="Warren A I."/>
            <person name="Byers J.R.P. K."/>
            <person name="Montejo-Kovacevich G."/>
            <person name="Yen C E."/>
        </authorList>
    </citation>
    <scope>NUCLEOTIDE SEQUENCE [LARGE SCALE GENOMIC DNA]</scope>
</reference>
<evidence type="ECO:0000313" key="2">
    <source>
        <dbReference type="EMBL" id="CAB3236879.1"/>
    </source>
</evidence>
<evidence type="ECO:0000256" key="1">
    <source>
        <dbReference type="SAM" id="MobiDB-lite"/>
    </source>
</evidence>
<proteinExistence type="predicted"/>
<dbReference type="InterPro" id="IPR036397">
    <property type="entry name" value="RNaseH_sf"/>
</dbReference>
<organism evidence="2 3">
    <name type="scientific">Arctia plantaginis</name>
    <name type="common">Wood tiger moth</name>
    <name type="synonym">Phalaena plantaginis</name>
    <dbReference type="NCBI Taxonomy" id="874455"/>
    <lineage>
        <taxon>Eukaryota</taxon>
        <taxon>Metazoa</taxon>
        <taxon>Ecdysozoa</taxon>
        <taxon>Arthropoda</taxon>
        <taxon>Hexapoda</taxon>
        <taxon>Insecta</taxon>
        <taxon>Pterygota</taxon>
        <taxon>Neoptera</taxon>
        <taxon>Endopterygota</taxon>
        <taxon>Lepidoptera</taxon>
        <taxon>Glossata</taxon>
        <taxon>Ditrysia</taxon>
        <taxon>Noctuoidea</taxon>
        <taxon>Erebidae</taxon>
        <taxon>Arctiinae</taxon>
        <taxon>Arctia</taxon>
    </lineage>
</organism>
<dbReference type="PANTHER" id="PTHR33939:SF1">
    <property type="entry name" value="DUF4371 DOMAIN-CONTAINING PROTEIN"/>
    <property type="match status" value="1"/>
</dbReference>
<dbReference type="AlphaFoldDB" id="A0A8S0ZXW7"/>